<dbReference type="RefSeq" id="WP_146885972.1">
    <property type="nucleotide sequence ID" value="NZ_BJXB01000014.1"/>
</dbReference>
<organism evidence="3 4">
    <name type="scientific">Deinococcus cellulosilyticus (strain DSM 18568 / NBRC 106333 / KACC 11606 / 5516J-15)</name>
    <dbReference type="NCBI Taxonomy" id="1223518"/>
    <lineage>
        <taxon>Bacteria</taxon>
        <taxon>Thermotogati</taxon>
        <taxon>Deinococcota</taxon>
        <taxon>Deinococci</taxon>
        <taxon>Deinococcales</taxon>
        <taxon>Deinococcaceae</taxon>
        <taxon>Deinococcus</taxon>
    </lineage>
</organism>
<keyword evidence="4" id="KW-1185">Reference proteome</keyword>
<name>A0A511N583_DEIC1</name>
<evidence type="ECO:0000313" key="4">
    <source>
        <dbReference type="Proteomes" id="UP000321306"/>
    </source>
</evidence>
<dbReference type="PANTHER" id="PTHR45947:SF3">
    <property type="entry name" value="SULFOQUINOVOSYL TRANSFERASE SQD2"/>
    <property type="match status" value="1"/>
</dbReference>
<dbReference type="InterPro" id="IPR001296">
    <property type="entry name" value="Glyco_trans_1"/>
</dbReference>
<evidence type="ECO:0000259" key="1">
    <source>
        <dbReference type="Pfam" id="PF00534"/>
    </source>
</evidence>
<gene>
    <name evidence="3" type="ORF">DC3_32310</name>
</gene>
<dbReference type="EMBL" id="BJXB01000014">
    <property type="protein sequence ID" value="GEM47596.1"/>
    <property type="molecule type" value="Genomic_DNA"/>
</dbReference>
<dbReference type="OrthoDB" id="73743at2"/>
<dbReference type="GO" id="GO:0016757">
    <property type="term" value="F:glycosyltransferase activity"/>
    <property type="evidence" value="ECO:0007669"/>
    <property type="project" value="InterPro"/>
</dbReference>
<protein>
    <submittedName>
        <fullName evidence="3">Uncharacterized protein</fullName>
    </submittedName>
</protein>
<dbReference type="Proteomes" id="UP000321306">
    <property type="component" value="Unassembled WGS sequence"/>
</dbReference>
<proteinExistence type="predicted"/>
<evidence type="ECO:0000313" key="3">
    <source>
        <dbReference type="EMBL" id="GEM47596.1"/>
    </source>
</evidence>
<dbReference type="Pfam" id="PF13579">
    <property type="entry name" value="Glyco_trans_4_4"/>
    <property type="match status" value="1"/>
</dbReference>
<dbReference type="AlphaFoldDB" id="A0A511N583"/>
<feature type="domain" description="Glycosyl transferase family 1" evidence="1">
    <location>
        <begin position="224"/>
        <end position="376"/>
    </location>
</feature>
<accession>A0A511N583</accession>
<dbReference type="InterPro" id="IPR050194">
    <property type="entry name" value="Glycosyltransferase_grp1"/>
</dbReference>
<feature type="domain" description="Glycosyltransferase subfamily 4-like N-terminal" evidence="2">
    <location>
        <begin position="77"/>
        <end position="180"/>
    </location>
</feature>
<reference evidence="3 4" key="1">
    <citation type="submission" date="2019-07" db="EMBL/GenBank/DDBJ databases">
        <title>Whole genome shotgun sequence of Deinococcus cellulosilyticus NBRC 106333.</title>
        <authorList>
            <person name="Hosoyama A."/>
            <person name="Uohara A."/>
            <person name="Ohji S."/>
            <person name="Ichikawa N."/>
        </authorList>
    </citation>
    <scope>NUCLEOTIDE SEQUENCE [LARGE SCALE GENOMIC DNA]</scope>
    <source>
        <strain evidence="3 4">NBRC 106333</strain>
    </source>
</reference>
<dbReference type="Pfam" id="PF00534">
    <property type="entry name" value="Glycos_transf_1"/>
    <property type="match status" value="1"/>
</dbReference>
<dbReference type="PANTHER" id="PTHR45947">
    <property type="entry name" value="SULFOQUINOVOSYL TRANSFERASE SQD2"/>
    <property type="match status" value="1"/>
</dbReference>
<dbReference type="SUPFAM" id="SSF53756">
    <property type="entry name" value="UDP-Glycosyltransferase/glycogen phosphorylase"/>
    <property type="match status" value="1"/>
</dbReference>
<sequence length="403" mass="45061">MKIFYVTAQFPFGKSESFIIPEVEHLHHQHNLWIVPMNIKGGVILHDQLKKMTGLILAQPYFSRSVLESALRMVLARPLHVVKCFAELFQSPRHLPKNLFVFFKALWIADQARRMDIDHLHAHWLSTSATAAMIASRLTGIPWSFTAHRWDIEENNLIALKSKHAIRGRFISEAGRRLAVRQGASAATSQVIHMGVPLQPKETTVVIAEETLTMMRSLPGVRLLCPAALIELKGHRFLIEALAELQKTGLEISVAFAGDGPLKDTLQAQCAEQLAVGSYSFLGYISHDQLLALYQQHWVDMVVLPSLIEGISVAVVEAMAHQMPVVVTRAGAMDELVDETVGWIVNTGDAEALKNALHFAVHHPDVRHARAAQGQKKVFQEYEIDQVMQELIKIFQLQPKGQA</sequence>
<dbReference type="InterPro" id="IPR028098">
    <property type="entry name" value="Glyco_trans_4-like_N"/>
</dbReference>
<dbReference type="Gene3D" id="3.40.50.2000">
    <property type="entry name" value="Glycogen Phosphorylase B"/>
    <property type="match status" value="2"/>
</dbReference>
<comment type="caution">
    <text evidence="3">The sequence shown here is derived from an EMBL/GenBank/DDBJ whole genome shotgun (WGS) entry which is preliminary data.</text>
</comment>
<evidence type="ECO:0000259" key="2">
    <source>
        <dbReference type="Pfam" id="PF13579"/>
    </source>
</evidence>